<dbReference type="Proteomes" id="UP000002431">
    <property type="component" value="Chromosome"/>
</dbReference>
<dbReference type="HOGENOM" id="CLU_2422043_0_0_0"/>
<organism evidence="2 3">
    <name type="scientific">Deinococcus geothermalis (strain DSM 11300 / CIP 105573 / AG-3a)</name>
    <dbReference type="NCBI Taxonomy" id="319795"/>
    <lineage>
        <taxon>Bacteria</taxon>
        <taxon>Thermotogati</taxon>
        <taxon>Deinococcota</taxon>
        <taxon>Deinococci</taxon>
        <taxon>Deinococcales</taxon>
        <taxon>Deinococcaceae</taxon>
        <taxon>Deinococcus</taxon>
    </lineage>
</organism>
<sequence length="91" mass="10072">MFPHLFQSLLLGLAAVLIEEGLDFAEARPLAVHGQDGAGGQQVEHMGEQRESKRPERSHSGLPCGFWSGHCWDPPNLSSGLEFRRCQEAPY</sequence>
<evidence type="ECO:0000256" key="1">
    <source>
        <dbReference type="SAM" id="MobiDB-lite"/>
    </source>
</evidence>
<evidence type="ECO:0000313" key="3">
    <source>
        <dbReference type="Proteomes" id="UP000002431"/>
    </source>
</evidence>
<protein>
    <submittedName>
        <fullName evidence="2">Uncharacterized protein</fullName>
    </submittedName>
</protein>
<keyword evidence="3" id="KW-1185">Reference proteome</keyword>
<name>Q1J220_DEIGD</name>
<dbReference type="AlphaFoldDB" id="Q1J220"/>
<gene>
    <name evidence="2" type="ordered locus">Dgeo_0161</name>
</gene>
<dbReference type="EMBL" id="CP000359">
    <property type="protein sequence ID" value="ABF44464.1"/>
    <property type="molecule type" value="Genomic_DNA"/>
</dbReference>
<dbReference type="KEGG" id="dge:Dgeo_0161"/>
<feature type="region of interest" description="Disordered" evidence="1">
    <location>
        <begin position="33"/>
        <end position="60"/>
    </location>
</feature>
<reference evidence="2" key="1">
    <citation type="submission" date="2006-04" db="EMBL/GenBank/DDBJ databases">
        <title>Complete sequence of chromosome of Deinococcus geothermalis DSM 11300.</title>
        <authorList>
            <consortium name="US DOE Joint Genome Institute"/>
            <person name="Copeland A."/>
            <person name="Lucas S."/>
            <person name="Lapidus A."/>
            <person name="Barry K."/>
            <person name="Detter J.C."/>
            <person name="Glavina del Rio T."/>
            <person name="Hammon N."/>
            <person name="Israni S."/>
            <person name="Dalin E."/>
            <person name="Tice H."/>
            <person name="Pitluck S."/>
            <person name="Brettin T."/>
            <person name="Bruce D."/>
            <person name="Han C."/>
            <person name="Tapia R."/>
            <person name="Saunders E."/>
            <person name="Gilna P."/>
            <person name="Schmutz J."/>
            <person name="Larimer F."/>
            <person name="Land M."/>
            <person name="Hauser L."/>
            <person name="Kyrpides N."/>
            <person name="Kim E."/>
            <person name="Daly M.J."/>
            <person name="Fredrickson J.K."/>
            <person name="Makarova K.S."/>
            <person name="Gaidamakova E.K."/>
            <person name="Zhai M."/>
            <person name="Richardson P."/>
        </authorList>
    </citation>
    <scope>NUCLEOTIDE SEQUENCE</scope>
    <source>
        <strain evidence="2">DSM 11300</strain>
    </source>
</reference>
<evidence type="ECO:0000313" key="2">
    <source>
        <dbReference type="EMBL" id="ABF44464.1"/>
    </source>
</evidence>
<proteinExistence type="predicted"/>
<feature type="compositionally biased region" description="Basic and acidic residues" evidence="1">
    <location>
        <begin position="45"/>
        <end position="59"/>
    </location>
</feature>
<accession>Q1J220</accession>